<accession>A0ABV4XJU7</accession>
<dbReference type="Proteomes" id="UP001576784">
    <property type="component" value="Unassembled WGS sequence"/>
</dbReference>
<proteinExistence type="predicted"/>
<evidence type="ECO:0000313" key="1">
    <source>
        <dbReference type="EMBL" id="MFB2891983.1"/>
    </source>
</evidence>
<sequence length="95" mass="11057">MRIKAIGVNYERKFNLGNYNSVVIGCSLWANIDEDEDEDGCIQIMQDKCREAVRSEYRKAKDTKPVETFRVNVGRQEVDSEFIPEGNQYRIDYEG</sequence>
<comment type="caution">
    <text evidence="1">The sequence shown here is derived from an EMBL/GenBank/DDBJ whole genome shotgun (WGS) entry which is preliminary data.</text>
</comment>
<dbReference type="EMBL" id="JBHFNR010000019">
    <property type="protein sequence ID" value="MFB2891983.1"/>
    <property type="molecule type" value="Genomic_DNA"/>
</dbReference>
<protein>
    <submittedName>
        <fullName evidence="1">Uncharacterized protein</fullName>
    </submittedName>
</protein>
<dbReference type="PROSITE" id="PS51257">
    <property type="entry name" value="PROKAR_LIPOPROTEIN"/>
    <property type="match status" value="1"/>
</dbReference>
<gene>
    <name evidence="1" type="ORF">ACE1CI_03450</name>
</gene>
<organism evidence="1 2">
    <name type="scientific">Floridaenema flaviceps BLCC-F50</name>
    <dbReference type="NCBI Taxonomy" id="3153642"/>
    <lineage>
        <taxon>Bacteria</taxon>
        <taxon>Bacillati</taxon>
        <taxon>Cyanobacteriota</taxon>
        <taxon>Cyanophyceae</taxon>
        <taxon>Oscillatoriophycideae</taxon>
        <taxon>Aerosakkonematales</taxon>
        <taxon>Aerosakkonemataceae</taxon>
        <taxon>Floridanema</taxon>
        <taxon>Floridanema flaviceps</taxon>
    </lineage>
</organism>
<name>A0ABV4XJU7_9CYAN</name>
<evidence type="ECO:0000313" key="2">
    <source>
        <dbReference type="Proteomes" id="UP001576784"/>
    </source>
</evidence>
<keyword evidence="2" id="KW-1185">Reference proteome</keyword>
<reference evidence="1 2" key="1">
    <citation type="submission" date="2024-09" db="EMBL/GenBank/DDBJ databases">
        <title>Floridaenema gen nov. (Aerosakkonemataceae, Aerosakkonematales ord. nov., Cyanobacteria) from benthic tropical and subtropical fresh waters, with the description of four new species.</title>
        <authorList>
            <person name="Moretto J.A."/>
            <person name="Berthold D.E."/>
            <person name="Lefler F.W."/>
            <person name="Huang I.-S."/>
            <person name="Laughinghouse H. IV."/>
        </authorList>
    </citation>
    <scope>NUCLEOTIDE SEQUENCE [LARGE SCALE GENOMIC DNA]</scope>
    <source>
        <strain evidence="1 2">BLCC-F50</strain>
    </source>
</reference>
<dbReference type="RefSeq" id="WP_413261660.1">
    <property type="nucleotide sequence ID" value="NZ_JBHFNR010000019.1"/>
</dbReference>